<protein>
    <submittedName>
        <fullName evidence="1">Uncharacterized protein</fullName>
    </submittedName>
</protein>
<evidence type="ECO:0000313" key="2">
    <source>
        <dbReference type="Proteomes" id="UP001158066"/>
    </source>
</evidence>
<name>A0AA45WXH2_9CLOT</name>
<organism evidence="1 2">
    <name type="scientific">Anoxynatronum buryatiense</name>
    <dbReference type="NCBI Taxonomy" id="489973"/>
    <lineage>
        <taxon>Bacteria</taxon>
        <taxon>Bacillati</taxon>
        <taxon>Bacillota</taxon>
        <taxon>Clostridia</taxon>
        <taxon>Eubacteriales</taxon>
        <taxon>Clostridiaceae</taxon>
        <taxon>Anoxynatronum</taxon>
    </lineage>
</organism>
<keyword evidence="2" id="KW-1185">Reference proteome</keyword>
<evidence type="ECO:0000313" key="1">
    <source>
        <dbReference type="EMBL" id="SMP64362.1"/>
    </source>
</evidence>
<proteinExistence type="predicted"/>
<dbReference type="EMBL" id="FXUF01000011">
    <property type="protein sequence ID" value="SMP64362.1"/>
    <property type="molecule type" value="Genomic_DNA"/>
</dbReference>
<sequence>MSILDSLKEAITQRPVHLKNRTSIKLTAMQSIS</sequence>
<dbReference type="AlphaFoldDB" id="A0AA45WXH2"/>
<gene>
    <name evidence="1" type="ORF">SAMN06296020_111131</name>
</gene>
<dbReference type="Proteomes" id="UP001158066">
    <property type="component" value="Unassembled WGS sequence"/>
</dbReference>
<accession>A0AA45WXH2</accession>
<reference evidence="1" key="1">
    <citation type="submission" date="2017-05" db="EMBL/GenBank/DDBJ databases">
        <authorList>
            <person name="Varghese N."/>
            <person name="Submissions S."/>
        </authorList>
    </citation>
    <scope>NUCLEOTIDE SEQUENCE</scope>
    <source>
        <strain evidence="1">Su22</strain>
    </source>
</reference>
<comment type="caution">
    <text evidence="1">The sequence shown here is derived from an EMBL/GenBank/DDBJ whole genome shotgun (WGS) entry which is preliminary data.</text>
</comment>